<dbReference type="EMBL" id="JASPKY010000101">
    <property type="protein sequence ID" value="KAK9737343.1"/>
    <property type="molecule type" value="Genomic_DNA"/>
</dbReference>
<evidence type="ECO:0000313" key="2">
    <source>
        <dbReference type="EMBL" id="KAK9737343.1"/>
    </source>
</evidence>
<feature type="region of interest" description="Disordered" evidence="1">
    <location>
        <begin position="23"/>
        <end position="65"/>
    </location>
</feature>
<protein>
    <submittedName>
        <fullName evidence="2">Uncharacterized protein</fullName>
    </submittedName>
</protein>
<reference evidence="2 3" key="1">
    <citation type="journal article" date="2024" name="BMC Genomics">
        <title>De novo assembly and annotation of Popillia japonica's genome with initial clues to its potential as an invasive pest.</title>
        <authorList>
            <person name="Cucini C."/>
            <person name="Boschi S."/>
            <person name="Funari R."/>
            <person name="Cardaioli E."/>
            <person name="Iannotti N."/>
            <person name="Marturano G."/>
            <person name="Paoli F."/>
            <person name="Bruttini M."/>
            <person name="Carapelli A."/>
            <person name="Frati F."/>
            <person name="Nardi F."/>
        </authorList>
    </citation>
    <scope>NUCLEOTIDE SEQUENCE [LARGE SCALE GENOMIC DNA]</scope>
    <source>
        <strain evidence="2">DMR45628</strain>
    </source>
</reference>
<proteinExistence type="predicted"/>
<dbReference type="AlphaFoldDB" id="A0AAW1LU45"/>
<dbReference type="Proteomes" id="UP001458880">
    <property type="component" value="Unassembled WGS sequence"/>
</dbReference>
<evidence type="ECO:0000256" key="1">
    <source>
        <dbReference type="SAM" id="MobiDB-lite"/>
    </source>
</evidence>
<evidence type="ECO:0000313" key="3">
    <source>
        <dbReference type="Proteomes" id="UP001458880"/>
    </source>
</evidence>
<comment type="caution">
    <text evidence="2">The sequence shown here is derived from an EMBL/GenBank/DDBJ whole genome shotgun (WGS) entry which is preliminary data.</text>
</comment>
<organism evidence="2 3">
    <name type="scientific">Popillia japonica</name>
    <name type="common">Japanese beetle</name>
    <dbReference type="NCBI Taxonomy" id="7064"/>
    <lineage>
        <taxon>Eukaryota</taxon>
        <taxon>Metazoa</taxon>
        <taxon>Ecdysozoa</taxon>
        <taxon>Arthropoda</taxon>
        <taxon>Hexapoda</taxon>
        <taxon>Insecta</taxon>
        <taxon>Pterygota</taxon>
        <taxon>Neoptera</taxon>
        <taxon>Endopterygota</taxon>
        <taxon>Coleoptera</taxon>
        <taxon>Polyphaga</taxon>
        <taxon>Scarabaeiformia</taxon>
        <taxon>Scarabaeidae</taxon>
        <taxon>Rutelinae</taxon>
        <taxon>Popillia</taxon>
    </lineage>
</organism>
<gene>
    <name evidence="2" type="ORF">QE152_g10813</name>
</gene>
<sequence length="105" mass="11623">MRYGDKDYEETLLGWADECDSELSEKNEISDNEATGIVNPSDQDSDFELESNSSDSGSEEDRSSEQICGKYKMTVLLFGVVLFGKKSEPPMGNLYVATLSAQHLV</sequence>
<accession>A0AAW1LU45</accession>
<name>A0AAW1LU45_POPJA</name>
<keyword evidence="3" id="KW-1185">Reference proteome</keyword>